<feature type="repeat" description="TPR" evidence="1">
    <location>
        <begin position="278"/>
        <end position="311"/>
    </location>
</feature>
<organism evidence="5 6">
    <name type="scientific">Flavobacterium silvisoli</name>
    <dbReference type="NCBI Taxonomy" id="2529433"/>
    <lineage>
        <taxon>Bacteria</taxon>
        <taxon>Pseudomonadati</taxon>
        <taxon>Bacteroidota</taxon>
        <taxon>Flavobacteriia</taxon>
        <taxon>Flavobacteriales</taxon>
        <taxon>Flavobacteriaceae</taxon>
        <taxon>Flavobacterium</taxon>
    </lineage>
</organism>
<keyword evidence="2" id="KW-0812">Transmembrane</keyword>
<dbReference type="Gene3D" id="3.30.565.10">
    <property type="entry name" value="Histidine kinase-like ATPase, C-terminal domain"/>
    <property type="match status" value="1"/>
</dbReference>
<dbReference type="RefSeq" id="WP_131475156.1">
    <property type="nucleotide sequence ID" value="NZ_SJPE01000002.1"/>
</dbReference>
<dbReference type="Pfam" id="PF13424">
    <property type="entry name" value="TPR_12"/>
    <property type="match status" value="2"/>
</dbReference>
<dbReference type="AlphaFoldDB" id="A0A4Q9Z2W2"/>
<dbReference type="PANTHER" id="PTHR34220">
    <property type="entry name" value="SENSOR HISTIDINE KINASE YPDA"/>
    <property type="match status" value="1"/>
</dbReference>
<comment type="caution">
    <text evidence="5">The sequence shown here is derived from an EMBL/GenBank/DDBJ whole genome shotgun (WGS) entry which is preliminary data.</text>
</comment>
<dbReference type="OrthoDB" id="6190788at2"/>
<protein>
    <submittedName>
        <fullName evidence="5">Tetratricopeptide repeat protein</fullName>
    </submittedName>
</protein>
<keyword evidence="1" id="KW-0802">TPR repeat</keyword>
<dbReference type="InterPro" id="IPR010559">
    <property type="entry name" value="Sig_transdc_His_kin_internal"/>
</dbReference>
<feature type="chain" id="PRO_5020810496" evidence="3">
    <location>
        <begin position="25"/>
        <end position="640"/>
    </location>
</feature>
<keyword evidence="3" id="KW-0732">Signal</keyword>
<feature type="transmembrane region" description="Helical" evidence="2">
    <location>
        <begin position="399"/>
        <end position="422"/>
    </location>
</feature>
<dbReference type="PROSITE" id="PS50005">
    <property type="entry name" value="TPR"/>
    <property type="match status" value="3"/>
</dbReference>
<name>A0A4Q9Z2W2_9FLAO</name>
<dbReference type="InterPro" id="IPR036890">
    <property type="entry name" value="HATPase_C_sf"/>
</dbReference>
<evidence type="ECO:0000313" key="5">
    <source>
        <dbReference type="EMBL" id="TBX70706.1"/>
    </source>
</evidence>
<feature type="repeat" description="TPR" evidence="1">
    <location>
        <begin position="153"/>
        <end position="186"/>
    </location>
</feature>
<dbReference type="Gene3D" id="1.25.40.10">
    <property type="entry name" value="Tetratricopeptide repeat domain"/>
    <property type="match status" value="2"/>
</dbReference>
<keyword evidence="2" id="KW-0472">Membrane</keyword>
<dbReference type="Proteomes" id="UP000293300">
    <property type="component" value="Unassembled WGS sequence"/>
</dbReference>
<dbReference type="SMART" id="SM00028">
    <property type="entry name" value="TPR"/>
    <property type="match status" value="4"/>
</dbReference>
<evidence type="ECO:0000259" key="4">
    <source>
        <dbReference type="Pfam" id="PF06580"/>
    </source>
</evidence>
<evidence type="ECO:0000256" key="3">
    <source>
        <dbReference type="SAM" id="SignalP"/>
    </source>
</evidence>
<dbReference type="InterPro" id="IPR019734">
    <property type="entry name" value="TPR_rpt"/>
</dbReference>
<dbReference type="GO" id="GO:0000155">
    <property type="term" value="F:phosphorelay sensor kinase activity"/>
    <property type="evidence" value="ECO:0007669"/>
    <property type="project" value="InterPro"/>
</dbReference>
<feature type="repeat" description="TPR" evidence="1">
    <location>
        <begin position="234"/>
        <end position="267"/>
    </location>
</feature>
<dbReference type="SUPFAM" id="SSF48452">
    <property type="entry name" value="TPR-like"/>
    <property type="match status" value="2"/>
</dbReference>
<dbReference type="GO" id="GO:0016020">
    <property type="term" value="C:membrane"/>
    <property type="evidence" value="ECO:0007669"/>
    <property type="project" value="InterPro"/>
</dbReference>
<evidence type="ECO:0000313" key="6">
    <source>
        <dbReference type="Proteomes" id="UP000293300"/>
    </source>
</evidence>
<reference evidence="5 6" key="1">
    <citation type="submission" date="2019-02" db="EMBL/GenBank/DDBJ databases">
        <title>Flavobacterium sp. RD-2-33 isolated from forest soil.</title>
        <authorList>
            <person name="Chaudhary D.K."/>
        </authorList>
    </citation>
    <scope>NUCLEOTIDE SEQUENCE [LARGE SCALE GENOMIC DNA]</scope>
    <source>
        <strain evidence="5 6">RD-2-33</strain>
    </source>
</reference>
<sequence length="640" mass="73833">MQKKISFLFILASLFSFTITYSQAPVPTRQDSLFALRLYSVANDDRIDPKEAMKIYDTLISFSTRKNFTRGIVWSYREQARLLARNGQLEKATSCLDRAIEAAIKGPEKIELTMIYFYSSAFHNEYSLHDRAFIDAVKAVESAIKINKNSLTGKCYSQLARCYFQKGDYPNAINYHEKAISLIRKTSNVKELRESLLSLSGVNIAAGNFSKALSQLKEVEKGNPTVPVESKKLPEMYGNMGYCYRSMGKMDLAIDYYLKTLEVIKKQGADKGMLVTEAVVKNNLGDIYLDQGKYDLAEKYYNEALQKAKVANTPEEFKTAYGNLGRLAFLKKEYKKAYELQEKQNLYADSVMNKEKMQALESLSVKFQTKEIKDKNKLLEKSNALQKAYLAQEKTRKNIILYSSLGIFIFLITGIIWLYNYYRQKNIINANKNKELKQKLLITQMNPHFIFNSIDNIQGLIYNKQDKEAVSYLTKFSKLTRQILENSNENYILLSEELEMIENYIVIQQLLYNNKFDFRIEVEEAIDRESILLPPMLTQPFIENAIKHGLSNTTEKGMIDIRFYLKESKLFFEVIDNGVGFDATKKVENHKSLAMTITKERLVSYTKNHDFVVQTDNIVDEHQQVSGAKVSFEIPYIYEN</sequence>
<accession>A0A4Q9Z2W2</accession>
<dbReference type="SUPFAM" id="SSF55874">
    <property type="entry name" value="ATPase domain of HSP90 chaperone/DNA topoisomerase II/histidine kinase"/>
    <property type="match status" value="1"/>
</dbReference>
<proteinExistence type="predicted"/>
<dbReference type="PANTHER" id="PTHR34220:SF7">
    <property type="entry name" value="SENSOR HISTIDINE KINASE YPDA"/>
    <property type="match status" value="1"/>
</dbReference>
<dbReference type="Pfam" id="PF06580">
    <property type="entry name" value="His_kinase"/>
    <property type="match status" value="1"/>
</dbReference>
<dbReference type="InterPro" id="IPR050640">
    <property type="entry name" value="Bact_2-comp_sensor_kinase"/>
</dbReference>
<keyword evidence="2" id="KW-1133">Transmembrane helix</keyword>
<dbReference type="InterPro" id="IPR011990">
    <property type="entry name" value="TPR-like_helical_dom_sf"/>
</dbReference>
<gene>
    <name evidence="5" type="ORF">EZL74_03265</name>
</gene>
<evidence type="ECO:0000256" key="2">
    <source>
        <dbReference type="SAM" id="Phobius"/>
    </source>
</evidence>
<evidence type="ECO:0000256" key="1">
    <source>
        <dbReference type="PROSITE-ProRule" id="PRU00339"/>
    </source>
</evidence>
<dbReference type="EMBL" id="SJPE01000002">
    <property type="protein sequence ID" value="TBX70706.1"/>
    <property type="molecule type" value="Genomic_DNA"/>
</dbReference>
<keyword evidence="6" id="KW-1185">Reference proteome</keyword>
<feature type="signal peptide" evidence="3">
    <location>
        <begin position="1"/>
        <end position="24"/>
    </location>
</feature>
<feature type="domain" description="Signal transduction histidine kinase internal region" evidence="4">
    <location>
        <begin position="438"/>
        <end position="516"/>
    </location>
</feature>